<keyword evidence="1" id="KW-0472">Membrane</keyword>
<proteinExistence type="predicted"/>
<comment type="caution">
    <text evidence="3">The sequence shown here is derived from an EMBL/GenBank/DDBJ whole genome shotgun (WGS) entry which is preliminary data.</text>
</comment>
<dbReference type="Proteomes" id="UP000536640">
    <property type="component" value="Unassembled WGS sequence"/>
</dbReference>
<dbReference type="NCBIfam" id="TIGR02523">
    <property type="entry name" value="type_IV_pilV"/>
    <property type="match status" value="1"/>
</dbReference>
<dbReference type="Pfam" id="PF07963">
    <property type="entry name" value="N_methyl"/>
    <property type="match status" value="1"/>
</dbReference>
<dbReference type="AlphaFoldDB" id="A0A840R6K5"/>
<evidence type="ECO:0000313" key="3">
    <source>
        <dbReference type="EMBL" id="MBB5188032.1"/>
    </source>
</evidence>
<dbReference type="PROSITE" id="PS00409">
    <property type="entry name" value="PROKAR_NTER_METHYL"/>
    <property type="match status" value="1"/>
</dbReference>
<dbReference type="NCBIfam" id="TIGR02532">
    <property type="entry name" value="IV_pilin_GFxxxE"/>
    <property type="match status" value="1"/>
</dbReference>
<feature type="domain" description="Type IV pilin Tt1218-like" evidence="2">
    <location>
        <begin position="35"/>
        <end position="78"/>
    </location>
</feature>
<evidence type="ECO:0000313" key="4">
    <source>
        <dbReference type="Proteomes" id="UP000536640"/>
    </source>
</evidence>
<dbReference type="InterPro" id="IPR012902">
    <property type="entry name" value="N_methyl_site"/>
</dbReference>
<dbReference type="InterPro" id="IPR054402">
    <property type="entry name" value="Tt1218-like_dom"/>
</dbReference>
<sequence>MKSLEAECKHSGFTLIELLVALVVLLVGVMGAAGLMVRTVQQEVEAYQRLQALNILQDMVDRIDANKAVASCYSYGANGATFGTGITEFEACAIGSADHQARVAADIQAWHLTLIGVAEQDGSGNSMGAMIGARSCVVQLSAIDQTYRVTVAWQGLNDTVAAPSGNLCGKNQFGSESKRRTVSTIVRVGDLS</sequence>
<accession>A0A840R6K5</accession>
<evidence type="ECO:0000256" key="1">
    <source>
        <dbReference type="SAM" id="Phobius"/>
    </source>
</evidence>
<dbReference type="EMBL" id="JACHHW010000006">
    <property type="protein sequence ID" value="MBB5188032.1"/>
    <property type="molecule type" value="Genomic_DNA"/>
</dbReference>
<dbReference type="Pfam" id="PF22150">
    <property type="entry name" value="Tt1218-like"/>
    <property type="match status" value="1"/>
</dbReference>
<protein>
    <submittedName>
        <fullName evidence="3">Type IV pilus assembly protein PilV</fullName>
    </submittedName>
</protein>
<reference evidence="3 4" key="1">
    <citation type="submission" date="2020-08" db="EMBL/GenBank/DDBJ databases">
        <title>Genomic Encyclopedia of Type Strains, Phase IV (KMG-IV): sequencing the most valuable type-strain genomes for metagenomic binning, comparative biology and taxonomic classification.</title>
        <authorList>
            <person name="Goeker M."/>
        </authorList>
    </citation>
    <scope>NUCLEOTIDE SEQUENCE [LARGE SCALE GENOMIC DNA]</scope>
    <source>
        <strain evidence="3 4">DSM 25701</strain>
    </source>
</reference>
<keyword evidence="1" id="KW-1133">Transmembrane helix</keyword>
<keyword evidence="1" id="KW-0812">Transmembrane</keyword>
<name>A0A840R6K5_9GAMM</name>
<evidence type="ECO:0000259" key="2">
    <source>
        <dbReference type="Pfam" id="PF22150"/>
    </source>
</evidence>
<organism evidence="3 4">
    <name type="scientific">Zhongshania antarctica</name>
    <dbReference type="NCBI Taxonomy" id="641702"/>
    <lineage>
        <taxon>Bacteria</taxon>
        <taxon>Pseudomonadati</taxon>
        <taxon>Pseudomonadota</taxon>
        <taxon>Gammaproteobacteria</taxon>
        <taxon>Cellvibrionales</taxon>
        <taxon>Spongiibacteraceae</taxon>
        <taxon>Zhongshania</taxon>
    </lineage>
</organism>
<gene>
    <name evidence="3" type="ORF">HNQ57_002311</name>
</gene>
<feature type="transmembrane region" description="Helical" evidence="1">
    <location>
        <begin position="12"/>
        <end position="37"/>
    </location>
</feature>
<keyword evidence="4" id="KW-1185">Reference proteome</keyword>
<dbReference type="InterPro" id="IPR013362">
    <property type="entry name" value="Pilus_4_PilV"/>
</dbReference>
<dbReference type="RefSeq" id="WP_184463099.1">
    <property type="nucleotide sequence ID" value="NZ_JACHHW010000006.1"/>
</dbReference>